<proteinExistence type="predicted"/>
<gene>
    <name evidence="1" type="ORF">QFC20_002759</name>
</gene>
<evidence type="ECO:0000313" key="2">
    <source>
        <dbReference type="Proteomes" id="UP001230649"/>
    </source>
</evidence>
<dbReference type="EMBL" id="JASBWS010000021">
    <property type="protein sequence ID" value="KAJ9110992.1"/>
    <property type="molecule type" value="Genomic_DNA"/>
</dbReference>
<dbReference type="Proteomes" id="UP001230649">
    <property type="component" value="Unassembled WGS sequence"/>
</dbReference>
<reference evidence="1" key="1">
    <citation type="submission" date="2023-04" db="EMBL/GenBank/DDBJ databases">
        <title>Draft Genome sequencing of Naganishia species isolated from polar environments using Oxford Nanopore Technology.</title>
        <authorList>
            <person name="Leo P."/>
            <person name="Venkateswaran K."/>
        </authorList>
    </citation>
    <scope>NUCLEOTIDE SEQUENCE</scope>
    <source>
        <strain evidence="1">MNA-CCFEE 5262</strain>
    </source>
</reference>
<keyword evidence="2" id="KW-1185">Reference proteome</keyword>
<evidence type="ECO:0000313" key="1">
    <source>
        <dbReference type="EMBL" id="KAJ9110992.1"/>
    </source>
</evidence>
<name>A0ACC2WH83_9TREE</name>
<accession>A0ACC2WH83</accession>
<protein>
    <submittedName>
        <fullName evidence="1">Uncharacterized protein</fullName>
    </submittedName>
</protein>
<organism evidence="1 2">
    <name type="scientific">Naganishia adeliensis</name>
    <dbReference type="NCBI Taxonomy" id="92952"/>
    <lineage>
        <taxon>Eukaryota</taxon>
        <taxon>Fungi</taxon>
        <taxon>Dikarya</taxon>
        <taxon>Basidiomycota</taxon>
        <taxon>Agaricomycotina</taxon>
        <taxon>Tremellomycetes</taxon>
        <taxon>Filobasidiales</taxon>
        <taxon>Filobasidiaceae</taxon>
        <taxon>Naganishia</taxon>
    </lineage>
</organism>
<comment type="caution">
    <text evidence="1">The sequence shown here is derived from an EMBL/GenBank/DDBJ whole genome shotgun (WGS) entry which is preliminary data.</text>
</comment>
<sequence length="259" mass="28364">MKRNFTCNLHFGMKNAWIVEIAAAMSTKHRFLAFARARVRSTPPGNVGNLARLAPRLVQPGEINTTRREYQTALVEREYDSLPESTLNAVEGRGMHRSTRMGNRIVRTTALTSSLDDLADEEVIQVLEEALDIAQEDSTSPSGSTPFTSTPFTPSLGTPTSASAISDSDSVVVATNSGKLRYLLHLGATHLVHLVLGDILTRSFGRLEIVYEALEACAGGVEGRYVAEMVEMLDDSYLRGNGDRTLSLRTVRRVLDLVV</sequence>